<evidence type="ECO:0000313" key="2">
    <source>
        <dbReference type="EMBL" id="ADV46038.1"/>
    </source>
</evidence>
<keyword evidence="3" id="KW-1185">Reference proteome</keyword>
<name>E6X2A3_NITSE</name>
<dbReference type="OrthoDB" id="8775529at2"/>
<dbReference type="RefSeq" id="WP_013553732.1">
    <property type="nucleotide sequence ID" value="NC_014935.1"/>
</dbReference>
<dbReference type="HOGENOM" id="CLU_451872_0_0_7"/>
<dbReference type="InterPro" id="IPR011528">
    <property type="entry name" value="NERD"/>
</dbReference>
<dbReference type="Gene3D" id="3.40.1350.10">
    <property type="match status" value="1"/>
</dbReference>
<dbReference type="InterPro" id="IPR011335">
    <property type="entry name" value="Restrct_endonuc-II-like"/>
</dbReference>
<dbReference type="Pfam" id="PF08378">
    <property type="entry name" value="NERD"/>
    <property type="match status" value="1"/>
</dbReference>
<dbReference type="Proteomes" id="UP000008633">
    <property type="component" value="Chromosome"/>
</dbReference>
<proteinExistence type="predicted"/>
<dbReference type="KEGG" id="nsa:Nitsa_0772"/>
<dbReference type="GO" id="GO:0003676">
    <property type="term" value="F:nucleic acid binding"/>
    <property type="evidence" value="ECO:0007669"/>
    <property type="project" value="InterPro"/>
</dbReference>
<organism evidence="2 3">
    <name type="scientific">Nitratifractor salsuginis (strain DSM 16511 / JCM 12458 / E9I37-1)</name>
    <dbReference type="NCBI Taxonomy" id="749222"/>
    <lineage>
        <taxon>Bacteria</taxon>
        <taxon>Pseudomonadati</taxon>
        <taxon>Campylobacterota</taxon>
        <taxon>Epsilonproteobacteria</taxon>
        <taxon>Campylobacterales</taxon>
        <taxon>Sulfurovaceae</taxon>
        <taxon>Nitratifractor</taxon>
    </lineage>
</organism>
<reference evidence="2 3" key="1">
    <citation type="journal article" date="2011" name="Stand. Genomic Sci.">
        <title>Complete genome sequence of Nitratifractor salsuginis type strain (E9I37-1).</title>
        <authorList>
            <person name="Anderson I."/>
            <person name="Sikorski J."/>
            <person name="Zeytun A."/>
            <person name="Nolan M."/>
            <person name="Lapidus A."/>
            <person name="Lucas S."/>
            <person name="Hammon N."/>
            <person name="Deshpande S."/>
            <person name="Cheng J.F."/>
            <person name="Tapia R."/>
            <person name="Han C."/>
            <person name="Goodwin L."/>
            <person name="Pitluck S."/>
            <person name="Liolios K."/>
            <person name="Pagani I."/>
            <person name="Ivanova N."/>
            <person name="Huntemann M."/>
            <person name="Mavromatis K."/>
            <person name="Ovchinikova G."/>
            <person name="Pati A."/>
            <person name="Chen A."/>
            <person name="Palaniappan K."/>
            <person name="Land M."/>
            <person name="Hauser L."/>
            <person name="Brambilla E.M."/>
            <person name="Ngatchou-Djao O.D."/>
            <person name="Rohde M."/>
            <person name="Tindall B.J."/>
            <person name="Goker M."/>
            <person name="Detter J.C."/>
            <person name="Woyke T."/>
            <person name="Bristow J."/>
            <person name="Eisen J.A."/>
            <person name="Markowitz V."/>
            <person name="Hugenholtz P."/>
            <person name="Klenk H.P."/>
            <person name="Kyrpides N.C."/>
        </authorList>
    </citation>
    <scope>NUCLEOTIDE SEQUENCE [LARGE SCALE GENOMIC DNA]</scope>
    <source>
        <strain evidence="3">DSM 16511 / JCM 12458 / E9I37-1</strain>
    </source>
</reference>
<dbReference type="EMBL" id="CP002452">
    <property type="protein sequence ID" value="ADV46038.1"/>
    <property type="molecule type" value="Genomic_DNA"/>
</dbReference>
<evidence type="ECO:0000259" key="1">
    <source>
        <dbReference type="Pfam" id="PF08378"/>
    </source>
</evidence>
<gene>
    <name evidence="2" type="ordered locus">Nitsa_0772</name>
</gene>
<dbReference type="InterPro" id="IPR011856">
    <property type="entry name" value="tRNA_endonuc-like_dom_sf"/>
</dbReference>
<reference evidence="3" key="2">
    <citation type="submission" date="2011-01" db="EMBL/GenBank/DDBJ databases">
        <title>The complete genome of Nitratifractor salsuginis DSM 16511.</title>
        <authorList>
            <consortium name="US DOE Joint Genome Institute (JGI-PGF)"/>
            <person name="Lucas S."/>
            <person name="Copeland A."/>
            <person name="Lapidus A."/>
            <person name="Bruce D."/>
            <person name="Goodwin L."/>
            <person name="Pitluck S."/>
            <person name="Kyrpides N."/>
            <person name="Mavromatis K."/>
            <person name="Ivanova N."/>
            <person name="Mikhailova N."/>
            <person name="Zeytun A."/>
            <person name="Detter J.C."/>
            <person name="Tapia R."/>
            <person name="Han C."/>
            <person name="Land M."/>
            <person name="Hauser L."/>
            <person name="Markowitz V."/>
            <person name="Cheng J.-F."/>
            <person name="Hugenholtz P."/>
            <person name="Woyke T."/>
            <person name="Wu D."/>
            <person name="Tindall B."/>
            <person name="Schuetze A."/>
            <person name="Brambilla E."/>
            <person name="Klenk H.-P."/>
            <person name="Eisen J.A."/>
        </authorList>
    </citation>
    <scope>NUCLEOTIDE SEQUENCE [LARGE SCALE GENOMIC DNA]</scope>
    <source>
        <strain evidence="3">DSM 16511 / JCM 12458 / E9I37-1</strain>
    </source>
</reference>
<dbReference type="AlphaFoldDB" id="E6X2A3"/>
<accession>E6X2A3</accession>
<evidence type="ECO:0000313" key="3">
    <source>
        <dbReference type="Proteomes" id="UP000008633"/>
    </source>
</evidence>
<dbReference type="SUPFAM" id="SSF52980">
    <property type="entry name" value="Restriction endonuclease-like"/>
    <property type="match status" value="1"/>
</dbReference>
<protein>
    <submittedName>
        <fullName evidence="2">NERD domain protein</fullName>
    </submittedName>
</protein>
<sequence>MEEKKENDMNFIINLKNEIELDIQKLVYRLDTNGLIKFILVMFENELFNQEYEKNQANLFYKEDISEELSYVLYLKLNHFNKKLNLLKIENIDYIKFVKKNNEILNQLLELLKARSIIREMDIYITKQGYTLSIVNNVISVEHPIKNFQHYYQMGYLRNTLENITIGFNVYDEKEIKFENMSESFNEHLFKLTKIIDYEIKYHRSVKEAIIFRINPQGLAKLHRILTDEHDMRYNQIMSKYLDNIGMNINDKCTKKGNLKWIDLVFFSIVLQYLVTYMNKIIDEKSTSERMKINSKVHLMSNSYKGDFFYTILHDINSEITQKDVQAFLSKFSTNIEKVSGRIDLQFMPIVKAKEFSFILFNTFSMVDLARAYIKNFDIALDDQGKKFENVVLKVLSKHFDNIHSSIKYKDNDNKEGEIDICIIGDKNIYFIECKNNLHPISASTASTNYKNFLKSTEQVEQSENYFNMDRKGFLKKHLKIEIDNIEEYVVHKVVIMSNRNISGLNYKGISFRDIYSLDKLLDDGVLKEYTRVPGESKKLEKKIYMYKNRTDFNEIDFLNYLSEKSIYFEVLNGLAKKIYNEAKYKQYILRESMYAFDLIEPRN</sequence>
<feature type="domain" description="NERD" evidence="1">
    <location>
        <begin position="385"/>
        <end position="495"/>
    </location>
</feature>